<dbReference type="Proteomes" id="UP000198725">
    <property type="component" value="Unassembled WGS sequence"/>
</dbReference>
<organism evidence="1 2">
    <name type="scientific">Rhodanobacter glycinis</name>
    <dbReference type="NCBI Taxonomy" id="582702"/>
    <lineage>
        <taxon>Bacteria</taxon>
        <taxon>Pseudomonadati</taxon>
        <taxon>Pseudomonadota</taxon>
        <taxon>Gammaproteobacteria</taxon>
        <taxon>Lysobacterales</taxon>
        <taxon>Rhodanobacteraceae</taxon>
        <taxon>Rhodanobacter</taxon>
    </lineage>
</organism>
<gene>
    <name evidence="1" type="ORF">SAMN05192579_11265</name>
</gene>
<dbReference type="AlphaFoldDB" id="A0A1I4EJR0"/>
<reference evidence="2" key="1">
    <citation type="submission" date="2016-10" db="EMBL/GenBank/DDBJ databases">
        <authorList>
            <person name="Varghese N."/>
            <person name="Submissions S."/>
        </authorList>
    </citation>
    <scope>NUCLEOTIDE SEQUENCE [LARGE SCALE GENOMIC DNA]</scope>
    <source>
        <strain evidence="2">MO64</strain>
    </source>
</reference>
<dbReference type="EMBL" id="FOSR01000012">
    <property type="protein sequence ID" value="SFL04371.1"/>
    <property type="molecule type" value="Genomic_DNA"/>
</dbReference>
<sequence>MNGARVTKNGSSRRQAPRAGDVFAIPLRARGYGFGRLLYLDGRWRLAEFFACFRKTPEFSNDILEAHRAMPVHNIVTLPIESGDWPVVARNTDVSSIDLESLKFYRGLKGARSSVELNGTSEAITEQAAANMASSMPQFPEYISDVLFEKLDELGITNAD</sequence>
<evidence type="ECO:0000313" key="2">
    <source>
        <dbReference type="Proteomes" id="UP000198725"/>
    </source>
</evidence>
<evidence type="ECO:0000313" key="1">
    <source>
        <dbReference type="EMBL" id="SFL04371.1"/>
    </source>
</evidence>
<proteinExistence type="predicted"/>
<protein>
    <submittedName>
        <fullName evidence="1">Immunity protein 26</fullName>
    </submittedName>
</protein>
<dbReference type="Pfam" id="PF15428">
    <property type="entry name" value="Imm26"/>
    <property type="match status" value="1"/>
</dbReference>
<keyword evidence="2" id="KW-1185">Reference proteome</keyword>
<dbReference type="RefSeq" id="WP_092704527.1">
    <property type="nucleotide sequence ID" value="NZ_FOSR01000012.1"/>
</dbReference>
<accession>A0A1I4EJR0</accession>
<name>A0A1I4EJR0_9GAMM</name>
<dbReference type="InterPro" id="IPR029278">
    <property type="entry name" value="Imm26"/>
</dbReference>